<keyword evidence="1" id="KW-0597">Phosphoprotein</keyword>
<dbReference type="Gene3D" id="3.30.750.24">
    <property type="entry name" value="STAS domain"/>
    <property type="match status" value="1"/>
</dbReference>
<dbReference type="PROSITE" id="PS50801">
    <property type="entry name" value="STAS"/>
    <property type="match status" value="1"/>
</dbReference>
<dbReference type="SUPFAM" id="SSF55785">
    <property type="entry name" value="PYP-like sensor domain (PAS domain)"/>
    <property type="match status" value="2"/>
</dbReference>
<name>A0ABT6NVU2_9BACT</name>
<dbReference type="Pfam" id="PF01740">
    <property type="entry name" value="STAS"/>
    <property type="match status" value="1"/>
</dbReference>
<sequence length="476" mass="51505">MSHPGLEEECAALRAQVAELSARLATTAPAGDGPPREERTPDPGGELALLRAALRDLADGVVISDHEGTLVHCNEAAMKMMGRGLAHIQPADWAETYCVFRPDGVTPFPSSEFPLQRALRGETTEGVGMLARTHAVPEGVALSVSGRPIRGKDGELLGAVVVFGDVGERKRYEAERERRRQADAQRIVAEKEKHRMARILQELLDNLDVVVWAIDDKGTCTFHDGRGAESAGLQRGQLVGQNFFEIYSPHDLKRALAGTPVHVIDEGEGVIWEHWMIPVEEDKRITGLLGMSVNVSEPHKAKLELEGKLALIQRQQEVILNLETPIIQVWDHVLTLPMVGVVDSRRAARVTDDLLAAVARTQSRFAILDLTGVEVVDTATAAHMLNILSAVRLLGAEGIITGIRPTVAQTMISLGLDLSRVRTLATLRDGLGFAIRQLGSKGHAQAEAAASRRGAAPDPAGGCPPPRPRTRHGLDR</sequence>
<dbReference type="EMBL" id="JARZHI010000019">
    <property type="protein sequence ID" value="MDI1432272.1"/>
    <property type="molecule type" value="Genomic_DNA"/>
</dbReference>
<dbReference type="Pfam" id="PF08448">
    <property type="entry name" value="PAS_4"/>
    <property type="match status" value="1"/>
</dbReference>
<evidence type="ECO:0000313" key="5">
    <source>
        <dbReference type="EMBL" id="MDI1432272.1"/>
    </source>
</evidence>
<feature type="compositionally biased region" description="Low complexity" evidence="2">
    <location>
        <begin position="444"/>
        <end position="461"/>
    </location>
</feature>
<dbReference type="PROSITE" id="PS50112">
    <property type="entry name" value="PAS"/>
    <property type="match status" value="2"/>
</dbReference>
<dbReference type="InterPro" id="IPR002645">
    <property type="entry name" value="STAS_dom"/>
</dbReference>
<comment type="caution">
    <text evidence="5">The sequence shown here is derived from an EMBL/GenBank/DDBJ whole genome shotgun (WGS) entry which is preliminary data.</text>
</comment>
<dbReference type="PANTHER" id="PTHR33745:SF3">
    <property type="entry name" value="RSBT CO-ANTAGONIST PROTEIN RSBRC"/>
    <property type="match status" value="1"/>
</dbReference>
<dbReference type="Pfam" id="PF00989">
    <property type="entry name" value="PAS"/>
    <property type="match status" value="1"/>
</dbReference>
<evidence type="ECO:0000259" key="4">
    <source>
        <dbReference type="PROSITE" id="PS50801"/>
    </source>
</evidence>
<accession>A0ABT6NVU2</accession>
<dbReference type="InterPro" id="IPR000014">
    <property type="entry name" value="PAS"/>
</dbReference>
<dbReference type="InterPro" id="IPR051932">
    <property type="entry name" value="Bact_StressResp_Reg"/>
</dbReference>
<dbReference type="RefSeq" id="WP_136968044.1">
    <property type="nucleotide sequence ID" value="NZ_JARZHI010000019.1"/>
</dbReference>
<dbReference type="InterPro" id="IPR013656">
    <property type="entry name" value="PAS_4"/>
</dbReference>
<evidence type="ECO:0000256" key="2">
    <source>
        <dbReference type="SAM" id="MobiDB-lite"/>
    </source>
</evidence>
<dbReference type="Proteomes" id="UP001160301">
    <property type="component" value="Unassembled WGS sequence"/>
</dbReference>
<feature type="domain" description="STAS" evidence="4">
    <location>
        <begin position="323"/>
        <end position="434"/>
    </location>
</feature>
<reference evidence="5 6" key="1">
    <citation type="submission" date="2023-04" db="EMBL/GenBank/DDBJ databases">
        <title>The genome sequence of Polyangium sorediatum DSM14670.</title>
        <authorList>
            <person name="Zhang X."/>
        </authorList>
    </citation>
    <scope>NUCLEOTIDE SEQUENCE [LARGE SCALE GENOMIC DNA]</scope>
    <source>
        <strain evidence="5 6">DSM 14670</strain>
    </source>
</reference>
<dbReference type="PANTHER" id="PTHR33745">
    <property type="entry name" value="RSBT ANTAGONIST PROTEIN RSBS-RELATED"/>
    <property type="match status" value="1"/>
</dbReference>
<evidence type="ECO:0000313" key="6">
    <source>
        <dbReference type="Proteomes" id="UP001160301"/>
    </source>
</evidence>
<dbReference type="InterPro" id="IPR013767">
    <property type="entry name" value="PAS_fold"/>
</dbReference>
<feature type="domain" description="PAS" evidence="3">
    <location>
        <begin position="196"/>
        <end position="251"/>
    </location>
</feature>
<feature type="region of interest" description="Disordered" evidence="2">
    <location>
        <begin position="444"/>
        <end position="476"/>
    </location>
</feature>
<dbReference type="CDD" id="cd00130">
    <property type="entry name" value="PAS"/>
    <property type="match status" value="1"/>
</dbReference>
<organism evidence="5 6">
    <name type="scientific">Polyangium sorediatum</name>
    <dbReference type="NCBI Taxonomy" id="889274"/>
    <lineage>
        <taxon>Bacteria</taxon>
        <taxon>Pseudomonadati</taxon>
        <taxon>Myxococcota</taxon>
        <taxon>Polyangia</taxon>
        <taxon>Polyangiales</taxon>
        <taxon>Polyangiaceae</taxon>
        <taxon>Polyangium</taxon>
    </lineage>
</organism>
<evidence type="ECO:0000256" key="1">
    <source>
        <dbReference type="ARBA" id="ARBA00022553"/>
    </source>
</evidence>
<dbReference type="SMART" id="SM00091">
    <property type="entry name" value="PAS"/>
    <property type="match status" value="2"/>
</dbReference>
<dbReference type="CDD" id="cd07041">
    <property type="entry name" value="STAS_RsbR_RsbS_like"/>
    <property type="match status" value="1"/>
</dbReference>
<dbReference type="InterPro" id="IPR036513">
    <property type="entry name" value="STAS_dom_sf"/>
</dbReference>
<dbReference type="Gene3D" id="3.30.450.20">
    <property type="entry name" value="PAS domain"/>
    <property type="match status" value="2"/>
</dbReference>
<gene>
    <name evidence="5" type="ORF">QHF89_22440</name>
</gene>
<feature type="region of interest" description="Disordered" evidence="2">
    <location>
        <begin position="25"/>
        <end position="44"/>
    </location>
</feature>
<dbReference type="InterPro" id="IPR035965">
    <property type="entry name" value="PAS-like_dom_sf"/>
</dbReference>
<evidence type="ECO:0000259" key="3">
    <source>
        <dbReference type="PROSITE" id="PS50112"/>
    </source>
</evidence>
<protein>
    <submittedName>
        <fullName evidence="5">PAS domain-containing protein</fullName>
    </submittedName>
</protein>
<feature type="domain" description="PAS" evidence="3">
    <location>
        <begin position="46"/>
        <end position="122"/>
    </location>
</feature>
<keyword evidence="6" id="KW-1185">Reference proteome</keyword>
<dbReference type="SUPFAM" id="SSF52091">
    <property type="entry name" value="SpoIIaa-like"/>
    <property type="match status" value="1"/>
</dbReference>
<proteinExistence type="predicted"/>